<dbReference type="Gene3D" id="2.60.120.260">
    <property type="entry name" value="Galactose-binding domain-like"/>
    <property type="match status" value="1"/>
</dbReference>
<comment type="subcellular location">
    <subcellularLocation>
        <location evidence="1">Membrane</location>
        <topology evidence="1">Single-pass type I membrane protein</topology>
    </subcellularLocation>
</comment>
<dbReference type="PANTHER" id="PTHR46806">
    <property type="entry name" value="F5/8 TYPE C DOMAIN-CONTAINING PROTEIN"/>
    <property type="match status" value="1"/>
</dbReference>
<evidence type="ECO:0000313" key="14">
    <source>
        <dbReference type="Ensembl" id="ENSATEP00000045408.1"/>
    </source>
</evidence>
<comment type="caution">
    <text evidence="7">Lacks conserved residue(s) required for the propagation of feature annotation.</text>
</comment>
<dbReference type="OMA" id="EHRMFWS"/>
<dbReference type="PANTHER" id="PTHR46806:SF6">
    <property type="entry name" value="DISCOIDIN, CUB AND LCCL DOMAIN CONTAINING 1"/>
    <property type="match status" value="1"/>
</dbReference>
<evidence type="ECO:0000256" key="10">
    <source>
        <dbReference type="SAM" id="SignalP"/>
    </source>
</evidence>
<dbReference type="SUPFAM" id="SSF69848">
    <property type="entry name" value="LCCL domain"/>
    <property type="match status" value="1"/>
</dbReference>
<evidence type="ECO:0000256" key="6">
    <source>
        <dbReference type="ARBA" id="ARBA00023157"/>
    </source>
</evidence>
<keyword evidence="5 9" id="KW-0472">Membrane</keyword>
<feature type="compositionally biased region" description="Polar residues" evidence="8">
    <location>
        <begin position="404"/>
        <end position="419"/>
    </location>
</feature>
<dbReference type="Pfam" id="PF00431">
    <property type="entry name" value="CUB"/>
    <property type="match status" value="1"/>
</dbReference>
<organism evidence="14 15">
    <name type="scientific">Anabas testudineus</name>
    <name type="common">Climbing perch</name>
    <name type="synonym">Anthias testudineus</name>
    <dbReference type="NCBI Taxonomy" id="64144"/>
    <lineage>
        <taxon>Eukaryota</taxon>
        <taxon>Metazoa</taxon>
        <taxon>Chordata</taxon>
        <taxon>Craniata</taxon>
        <taxon>Vertebrata</taxon>
        <taxon>Euteleostomi</taxon>
        <taxon>Actinopterygii</taxon>
        <taxon>Neopterygii</taxon>
        <taxon>Teleostei</taxon>
        <taxon>Neoteleostei</taxon>
        <taxon>Acanthomorphata</taxon>
        <taxon>Anabantaria</taxon>
        <taxon>Anabantiformes</taxon>
        <taxon>Anabantoidei</taxon>
        <taxon>Anabantidae</taxon>
        <taxon>Anabas</taxon>
    </lineage>
</organism>
<evidence type="ECO:0000259" key="11">
    <source>
        <dbReference type="PROSITE" id="PS01180"/>
    </source>
</evidence>
<dbReference type="InterPro" id="IPR004043">
    <property type="entry name" value="LCCL"/>
</dbReference>
<dbReference type="RefSeq" id="XP_026227059.1">
    <property type="nucleotide sequence ID" value="XM_026371274.1"/>
</dbReference>
<dbReference type="InterPro" id="IPR050633">
    <property type="entry name" value="Neuropilin_MCO_CoagFactor"/>
</dbReference>
<dbReference type="GeneID" id="113169681"/>
<feature type="signal peptide" evidence="10">
    <location>
        <begin position="1"/>
        <end position="32"/>
    </location>
</feature>
<feature type="domain" description="CUB" evidence="11">
    <location>
        <begin position="38"/>
        <end position="151"/>
    </location>
</feature>
<dbReference type="InterPro" id="IPR000859">
    <property type="entry name" value="CUB_dom"/>
</dbReference>
<dbReference type="PROSITE" id="PS50022">
    <property type="entry name" value="FA58C_3"/>
    <property type="match status" value="1"/>
</dbReference>
<keyword evidence="15" id="KW-1185">Reference proteome</keyword>
<evidence type="ECO:0000256" key="8">
    <source>
        <dbReference type="SAM" id="MobiDB-lite"/>
    </source>
</evidence>
<protein>
    <submittedName>
        <fullName evidence="14">Uncharacterized protein</fullName>
    </submittedName>
</protein>
<dbReference type="AlphaFoldDB" id="A0A7N6AEH2"/>
<dbReference type="Ensembl" id="ENSATET00000067585.2">
    <property type="protein sequence ID" value="ENSATEP00000045408.1"/>
    <property type="gene ID" value="ENSATEG00000027175.2"/>
</dbReference>
<evidence type="ECO:0000256" key="9">
    <source>
        <dbReference type="SAM" id="Phobius"/>
    </source>
</evidence>
<evidence type="ECO:0000313" key="15">
    <source>
        <dbReference type="Proteomes" id="UP000265040"/>
    </source>
</evidence>
<feature type="region of interest" description="Disordered" evidence="8">
    <location>
        <begin position="404"/>
        <end position="436"/>
    </location>
</feature>
<dbReference type="SMART" id="SM00603">
    <property type="entry name" value="LCCL"/>
    <property type="match status" value="1"/>
</dbReference>
<dbReference type="Proteomes" id="UP000265040">
    <property type="component" value="Chromosome 16"/>
</dbReference>
<dbReference type="Gene3D" id="2.60.120.290">
    <property type="entry name" value="Spermadhesin, CUB domain"/>
    <property type="match status" value="1"/>
</dbReference>
<dbReference type="FunFam" id="2.60.120.290:FF:000005">
    <property type="entry name" value="Procollagen C-endopeptidase enhancer 1"/>
    <property type="match status" value="1"/>
</dbReference>
<dbReference type="Pfam" id="PF03815">
    <property type="entry name" value="LCCL"/>
    <property type="match status" value="1"/>
</dbReference>
<dbReference type="SUPFAM" id="SSF49854">
    <property type="entry name" value="Spermadhesin, CUB domain"/>
    <property type="match status" value="1"/>
</dbReference>
<dbReference type="CDD" id="cd00057">
    <property type="entry name" value="FA58C"/>
    <property type="match status" value="1"/>
</dbReference>
<dbReference type="SUPFAM" id="SSF49785">
    <property type="entry name" value="Galactose-binding domain-like"/>
    <property type="match status" value="1"/>
</dbReference>
<dbReference type="InterPro" id="IPR008979">
    <property type="entry name" value="Galactose-bd-like_sf"/>
</dbReference>
<feature type="chain" id="PRO_5031035376" evidence="10">
    <location>
        <begin position="33"/>
        <end position="662"/>
    </location>
</feature>
<feature type="domain" description="LCCL" evidence="13">
    <location>
        <begin position="153"/>
        <end position="249"/>
    </location>
</feature>
<evidence type="ECO:0000259" key="13">
    <source>
        <dbReference type="PROSITE" id="PS50820"/>
    </source>
</evidence>
<dbReference type="InterPro" id="IPR000421">
    <property type="entry name" value="FA58C"/>
</dbReference>
<feature type="domain" description="F5/8 type C" evidence="12">
    <location>
        <begin position="246"/>
        <end position="398"/>
    </location>
</feature>
<feature type="transmembrane region" description="Helical" evidence="9">
    <location>
        <begin position="444"/>
        <end position="467"/>
    </location>
</feature>
<dbReference type="CDD" id="cd00041">
    <property type="entry name" value="CUB"/>
    <property type="match status" value="1"/>
</dbReference>
<reference evidence="14" key="1">
    <citation type="submission" date="2021-04" db="EMBL/GenBank/DDBJ databases">
        <authorList>
            <consortium name="Wellcome Sanger Institute Data Sharing"/>
        </authorList>
    </citation>
    <scope>NUCLEOTIDE SEQUENCE [LARGE SCALE GENOMIC DNA]</scope>
</reference>
<feature type="region of interest" description="Disordered" evidence="8">
    <location>
        <begin position="533"/>
        <end position="552"/>
    </location>
</feature>
<evidence type="ECO:0000259" key="12">
    <source>
        <dbReference type="PROSITE" id="PS50022"/>
    </source>
</evidence>
<dbReference type="InterPro" id="IPR036609">
    <property type="entry name" value="LCCL_sf"/>
</dbReference>
<keyword evidence="10" id="KW-0732">Signal</keyword>
<keyword evidence="2" id="KW-0597">Phosphoprotein</keyword>
<keyword evidence="6 7" id="KW-1015">Disulfide bond</keyword>
<dbReference type="PROSITE" id="PS01180">
    <property type="entry name" value="CUB"/>
    <property type="match status" value="1"/>
</dbReference>
<evidence type="ECO:0000256" key="1">
    <source>
        <dbReference type="ARBA" id="ARBA00004479"/>
    </source>
</evidence>
<keyword evidence="4 9" id="KW-1133">Transmembrane helix</keyword>
<feature type="disulfide bond" evidence="7">
    <location>
        <begin position="38"/>
        <end position="65"/>
    </location>
</feature>
<dbReference type="SMART" id="SM00231">
    <property type="entry name" value="FA58C"/>
    <property type="match status" value="1"/>
</dbReference>
<dbReference type="OrthoDB" id="6369184at2759"/>
<keyword evidence="3 9" id="KW-0812">Transmembrane</keyword>
<evidence type="ECO:0000256" key="2">
    <source>
        <dbReference type="ARBA" id="ARBA00022553"/>
    </source>
</evidence>
<feature type="region of interest" description="Disordered" evidence="8">
    <location>
        <begin position="559"/>
        <end position="602"/>
    </location>
</feature>
<proteinExistence type="predicted"/>
<dbReference type="PROSITE" id="PS50820">
    <property type="entry name" value="LCCL"/>
    <property type="match status" value="1"/>
</dbReference>
<feature type="compositionally biased region" description="Polar residues" evidence="8">
    <location>
        <begin position="578"/>
        <end position="589"/>
    </location>
</feature>
<name>A0A7N6AEH2_ANATE</name>
<dbReference type="InterPro" id="IPR035914">
    <property type="entry name" value="Sperma_CUB_dom_sf"/>
</dbReference>
<reference evidence="14" key="2">
    <citation type="submission" date="2025-08" db="UniProtKB">
        <authorList>
            <consortium name="Ensembl"/>
        </authorList>
    </citation>
    <scope>IDENTIFICATION</scope>
</reference>
<dbReference type="Pfam" id="PF00754">
    <property type="entry name" value="F5_F8_type_C"/>
    <property type="match status" value="1"/>
</dbReference>
<evidence type="ECO:0000256" key="4">
    <source>
        <dbReference type="ARBA" id="ARBA00022989"/>
    </source>
</evidence>
<evidence type="ECO:0000256" key="3">
    <source>
        <dbReference type="ARBA" id="ARBA00022692"/>
    </source>
</evidence>
<dbReference type="SMART" id="SM00042">
    <property type="entry name" value="CUB"/>
    <property type="match status" value="1"/>
</dbReference>
<dbReference type="GO" id="GO:0005886">
    <property type="term" value="C:plasma membrane"/>
    <property type="evidence" value="ECO:0007669"/>
    <property type="project" value="TreeGrafter"/>
</dbReference>
<evidence type="ECO:0000256" key="7">
    <source>
        <dbReference type="PROSITE-ProRule" id="PRU00059"/>
    </source>
</evidence>
<dbReference type="GO" id="GO:0038023">
    <property type="term" value="F:signaling receptor activity"/>
    <property type="evidence" value="ECO:0007669"/>
    <property type="project" value="TreeGrafter"/>
</dbReference>
<dbReference type="FunCoup" id="A0A7N6AEH2">
    <property type="interactions" value="16"/>
</dbReference>
<dbReference type="GeneTree" id="ENSGT00940000164800"/>
<dbReference type="InParanoid" id="A0A7N6AEH2"/>
<evidence type="ECO:0000256" key="5">
    <source>
        <dbReference type="ARBA" id="ARBA00023136"/>
    </source>
</evidence>
<reference evidence="14" key="3">
    <citation type="submission" date="2025-09" db="UniProtKB">
        <authorList>
            <consortium name="Ensembl"/>
        </authorList>
    </citation>
    <scope>IDENTIFICATION</scope>
</reference>
<dbReference type="Gene3D" id="2.170.130.20">
    <property type="entry name" value="LCCL-like domain"/>
    <property type="match status" value="1"/>
</dbReference>
<accession>A0A7N6AEH2</accession>
<sequence length="662" mass="72160">MLAKCASFGDAVKSLVAGFWITFSVCSLGVHGQDGNGCGHTLLGTESGTLASQNYPGTYPNNILCKWRLRVPESQTLRLLFGDFDIESSPDCSNGSLVITDRNGVRLLGPVCGKFDATQKNMTLKTNEVTVTFKSGLHRSGRGFLLSYATDQYPDLVSCLQRGSHFNSPLFSVYCPAGCKNVTGDVSGNSEQGYRDTSVLCKSAVHAGATADGLGGRITVTRERSLTLYESTFANGILSKMGSLSEKKLLFSQECNNILTVSALNASSFWNKNGQEHRVFWSSRGTDSELPIWAADSNDLKPWVELELSERSKITGIITKGSSERYIESYILLYSKDRKNWKPYKSALSKERKLFQAYTDGHLRVLNSLFPSVVARFVRLQPVSWHGRASAQVQVLGCPVAKFTPTSPSARESPSTTDISMSTTHPSPSPNTPVLSRMGSSQPIIVAVGVVLGLIMCGSCLLAGIWWNRRKKDSQMKYSLPTRCQTFQAKSLSTPCPQSQLISYPLERNVHDALPVPPLNDYALPAAAANGHKVRSTFRPSSDEDYTTPFTLSHYDIPGDLPEYAEPLPPEPEYATPFNEQPSESNPPTLTGILHSKTHGPPIQAAANGANAQYDCPSHRVLSNGYCTPALHANGPRPASAVYAEPKSCDSLLQKHTYEKPL</sequence>